<dbReference type="Proteomes" id="UP000664044">
    <property type="component" value="Unassembled WGS sequence"/>
</dbReference>
<proteinExistence type="predicted"/>
<protein>
    <submittedName>
        <fullName evidence="1">DUF4421 family protein</fullName>
    </submittedName>
</protein>
<evidence type="ECO:0000313" key="2">
    <source>
        <dbReference type="Proteomes" id="UP000664044"/>
    </source>
</evidence>
<keyword evidence="2" id="KW-1185">Reference proteome</keyword>
<organism evidence="1 2">
    <name type="scientific">Flagellimonas aurea</name>
    <dbReference type="NCBI Taxonomy" id="2915619"/>
    <lineage>
        <taxon>Bacteria</taxon>
        <taxon>Pseudomonadati</taxon>
        <taxon>Bacteroidota</taxon>
        <taxon>Flavobacteriia</taxon>
        <taxon>Flavobacteriales</taxon>
        <taxon>Flavobacteriaceae</taxon>
        <taxon>Flagellimonas</taxon>
    </lineage>
</organism>
<dbReference type="Pfam" id="PF14391">
    <property type="entry name" value="DUF4421"/>
    <property type="match status" value="1"/>
</dbReference>
<accession>A0ABS3G7Q4</accession>
<evidence type="ECO:0000313" key="1">
    <source>
        <dbReference type="EMBL" id="MBO0355443.1"/>
    </source>
</evidence>
<dbReference type="EMBL" id="JAFLNL010000010">
    <property type="protein sequence ID" value="MBO0355443.1"/>
    <property type="molecule type" value="Genomic_DNA"/>
</dbReference>
<gene>
    <name evidence="1" type="ORF">J0656_15590</name>
</gene>
<name>A0ABS3G7Q4_9FLAO</name>
<comment type="caution">
    <text evidence="1">The sequence shown here is derived from an EMBL/GenBank/DDBJ whole genome shotgun (WGS) entry which is preliminary data.</text>
</comment>
<reference evidence="1 2" key="1">
    <citation type="submission" date="2021-03" db="EMBL/GenBank/DDBJ databases">
        <title>Muricauda lutimaris sp. nov. and Muricauda ruestringensis sp. nov, two marine members of the Flavobacteriaceae isolated from deep sea sediments of Western Pacific.</title>
        <authorList>
            <person name="Zhao S."/>
            <person name="Liu R."/>
        </authorList>
    </citation>
    <scope>NUCLEOTIDE SEQUENCE [LARGE SCALE GENOMIC DNA]</scope>
    <source>
        <strain evidence="1 2">BC31-1-A7</strain>
    </source>
</reference>
<dbReference type="InterPro" id="IPR025535">
    <property type="entry name" value="DUF4421"/>
</dbReference>
<sequence length="335" mass="38636">MRGLVDVLNPFFPLKEGRWLILAFTFTSNIWCQQEQDSTIVSYSDKIALGLDMSTDIDEFIVNSPNVSNFHLVSNNDLKLTLKLNYKFLSLSAGFSPKFLPGNDDDDKKGESSFTEYRFNLFPKRFVQSIFFRRMKGFYVENTNDFVPNWNSAMDPYIQFPDLKSIAWGGYTGYVLNKNFSLRSLLNRQEWQRTSGGSLIPIISYEFTNMTNDFVDGSYGKENMVDLRADLGYYFNWSITQKFNLVLSVRAGIGPKFSKYTLDGVVERNHYFVVEYNTGLQLDYNSDKLYMGIAGSLNGYRYNGESSNNISNNLWQGSFYIAYRIGAQEKLKQLF</sequence>
<dbReference type="RefSeq" id="WP_207035550.1">
    <property type="nucleotide sequence ID" value="NZ_JAFLNL010000010.1"/>
</dbReference>